<dbReference type="InterPro" id="IPR013527">
    <property type="entry name" value="YicC-like_N"/>
</dbReference>
<dbReference type="NCBIfam" id="TIGR00255">
    <property type="entry name" value="YicC/YloC family endoribonuclease"/>
    <property type="match status" value="1"/>
</dbReference>
<evidence type="ECO:0000259" key="7">
    <source>
        <dbReference type="Pfam" id="PF08340"/>
    </source>
</evidence>
<dbReference type="InterPro" id="IPR005229">
    <property type="entry name" value="YicC/YloC-like"/>
</dbReference>
<dbReference type="eggNOG" id="COG1561">
    <property type="taxonomic scope" value="Bacteria"/>
</dbReference>
<dbReference type="Pfam" id="PF08340">
    <property type="entry name" value="YicC-like_C"/>
    <property type="match status" value="1"/>
</dbReference>
<dbReference type="AlphaFoldDB" id="C2ME67"/>
<keyword evidence="3" id="KW-0255">Endonuclease</keyword>
<evidence type="ECO:0000259" key="6">
    <source>
        <dbReference type="Pfam" id="PF03755"/>
    </source>
</evidence>
<feature type="domain" description="Endoribonuclease YicC-like C-terminal" evidence="7">
    <location>
        <begin position="195"/>
        <end position="312"/>
    </location>
</feature>
<sequence length="313" mass="35477">MYEATFALIPTTQRKTMIYSMTGYGSSQLLLEGVTYEVSIRSVNSKQLDLSLRLPSILRDREIELRGILIPALFRGKVDVTIRTADNSLGTSPHVQINAPLLHAYYDQIHSAIEAEGIPQPEDLTRLLLSYPGVIVEQGEMPLTDEDMQLLSQAIGEAIDQFNAFRVQEGASLERIFVEKLDRIAALLAEVDPYEQSRITDLRSKLEERLAQLTSIQYDEARLEQELIYYIEKLDISEEKNRLANHIHYFREVLAQTGDPDPSRGKKLGFIAQEMGREINTLGSKSNNAAMQQLVVQMKDELEQIKEQVLNVL</sequence>
<keyword evidence="2" id="KW-0540">Nuclease</keyword>
<organism evidence="8 9">
    <name type="scientific">Porphyromonas uenonis 60-3</name>
    <dbReference type="NCBI Taxonomy" id="596327"/>
    <lineage>
        <taxon>Bacteria</taxon>
        <taxon>Pseudomonadati</taxon>
        <taxon>Bacteroidota</taxon>
        <taxon>Bacteroidia</taxon>
        <taxon>Bacteroidales</taxon>
        <taxon>Porphyromonadaceae</taxon>
        <taxon>Porphyromonas</taxon>
    </lineage>
</organism>
<keyword evidence="4" id="KW-0378">Hydrolase</keyword>
<evidence type="ECO:0000256" key="3">
    <source>
        <dbReference type="ARBA" id="ARBA00022759"/>
    </source>
</evidence>
<dbReference type="Pfam" id="PF03755">
    <property type="entry name" value="YicC-like_N"/>
    <property type="match status" value="1"/>
</dbReference>
<dbReference type="EMBL" id="ACLR01000226">
    <property type="protein sequence ID" value="EEK15957.1"/>
    <property type="molecule type" value="Genomic_DNA"/>
</dbReference>
<keyword evidence="9" id="KW-1185">Reference proteome</keyword>
<dbReference type="Proteomes" id="UP000003303">
    <property type="component" value="Unassembled WGS sequence"/>
</dbReference>
<reference evidence="8 9" key="1">
    <citation type="submission" date="2009-04" db="EMBL/GenBank/DDBJ databases">
        <authorList>
            <person name="Sebastian Y."/>
            <person name="Madupu R."/>
            <person name="Durkin A.S."/>
            <person name="Torralba M."/>
            <person name="Methe B."/>
            <person name="Sutton G.G."/>
            <person name="Strausberg R.L."/>
            <person name="Nelson K.E."/>
        </authorList>
    </citation>
    <scope>NUCLEOTIDE SEQUENCE [LARGE SCALE GENOMIC DNA]</scope>
    <source>
        <strain evidence="8 9">60-3</strain>
    </source>
</reference>
<dbReference type="GO" id="GO:0004521">
    <property type="term" value="F:RNA endonuclease activity"/>
    <property type="evidence" value="ECO:0007669"/>
    <property type="project" value="InterPro"/>
</dbReference>
<comment type="caution">
    <text evidence="8">The sequence shown here is derived from an EMBL/GenBank/DDBJ whole genome shotgun (WGS) entry which is preliminary data.</text>
</comment>
<protein>
    <submittedName>
        <fullName evidence="8">Putative TIGR00255 family protein</fullName>
    </submittedName>
</protein>
<proteinExistence type="inferred from homology"/>
<evidence type="ECO:0000313" key="9">
    <source>
        <dbReference type="Proteomes" id="UP000003303"/>
    </source>
</evidence>
<accession>C2ME67</accession>
<dbReference type="STRING" id="596327.PORUE0001_0224"/>
<name>C2ME67_9PORP</name>
<feature type="domain" description="Endoribonuclease YicC-like N-terminal" evidence="6">
    <location>
        <begin position="18"/>
        <end position="174"/>
    </location>
</feature>
<comment type="cofactor">
    <cofactor evidence="1">
        <name>a divalent metal cation</name>
        <dbReference type="ChEBI" id="CHEBI:60240"/>
    </cofactor>
</comment>
<dbReference type="PANTHER" id="PTHR30636">
    <property type="entry name" value="UPF0701 PROTEIN YICC"/>
    <property type="match status" value="1"/>
</dbReference>
<dbReference type="PANTHER" id="PTHR30636:SF3">
    <property type="entry name" value="UPF0701 PROTEIN YICC"/>
    <property type="match status" value="1"/>
</dbReference>
<gene>
    <name evidence="8" type="ORF">PORUE0001_0224</name>
</gene>
<evidence type="ECO:0000313" key="8">
    <source>
        <dbReference type="EMBL" id="EEK15957.1"/>
    </source>
</evidence>
<dbReference type="InterPro" id="IPR013551">
    <property type="entry name" value="YicC-like_C"/>
</dbReference>
<evidence type="ECO:0000256" key="2">
    <source>
        <dbReference type="ARBA" id="ARBA00022722"/>
    </source>
</evidence>
<comment type="similarity">
    <text evidence="5">Belongs to the YicC/YloC family.</text>
</comment>
<evidence type="ECO:0000256" key="1">
    <source>
        <dbReference type="ARBA" id="ARBA00001968"/>
    </source>
</evidence>
<evidence type="ECO:0000256" key="5">
    <source>
        <dbReference type="ARBA" id="ARBA00035648"/>
    </source>
</evidence>
<evidence type="ECO:0000256" key="4">
    <source>
        <dbReference type="ARBA" id="ARBA00022801"/>
    </source>
</evidence>
<dbReference type="GO" id="GO:0016787">
    <property type="term" value="F:hydrolase activity"/>
    <property type="evidence" value="ECO:0007669"/>
    <property type="project" value="UniProtKB-KW"/>
</dbReference>